<organism evidence="2">
    <name type="scientific">viral metagenome</name>
    <dbReference type="NCBI Taxonomy" id="1070528"/>
    <lineage>
        <taxon>unclassified sequences</taxon>
        <taxon>metagenomes</taxon>
        <taxon>organismal metagenomes</taxon>
    </lineage>
</organism>
<reference evidence="2" key="1">
    <citation type="journal article" date="2020" name="Nature">
        <title>Giant virus diversity and host interactions through global metagenomics.</title>
        <authorList>
            <person name="Schulz F."/>
            <person name="Roux S."/>
            <person name="Paez-Espino D."/>
            <person name="Jungbluth S."/>
            <person name="Walsh D.A."/>
            <person name="Denef V.J."/>
            <person name="McMahon K.D."/>
            <person name="Konstantinidis K.T."/>
            <person name="Eloe-Fadrosh E.A."/>
            <person name="Kyrpides N.C."/>
            <person name="Woyke T."/>
        </authorList>
    </citation>
    <scope>NUCLEOTIDE SEQUENCE</scope>
    <source>
        <strain evidence="2">GVMAG-M-3300020192-26</strain>
    </source>
</reference>
<name>A0A6C0C5Y0_9ZZZZ</name>
<accession>A0A6C0C5Y0</accession>
<evidence type="ECO:0000313" key="2">
    <source>
        <dbReference type="EMBL" id="QHS99997.1"/>
    </source>
</evidence>
<keyword evidence="1" id="KW-0812">Transmembrane</keyword>
<proteinExistence type="predicted"/>
<feature type="transmembrane region" description="Helical" evidence="1">
    <location>
        <begin position="76"/>
        <end position="101"/>
    </location>
</feature>
<keyword evidence="1" id="KW-0472">Membrane</keyword>
<protein>
    <submittedName>
        <fullName evidence="2">Uncharacterized protein</fullName>
    </submittedName>
</protein>
<dbReference type="AlphaFoldDB" id="A0A6C0C5Y0"/>
<dbReference type="EMBL" id="MN739352">
    <property type="protein sequence ID" value="QHS99997.1"/>
    <property type="molecule type" value="Genomic_DNA"/>
</dbReference>
<feature type="transmembrane region" description="Helical" evidence="1">
    <location>
        <begin position="14"/>
        <end position="36"/>
    </location>
</feature>
<keyword evidence="1" id="KW-1133">Transmembrane helix</keyword>
<evidence type="ECO:0000256" key="1">
    <source>
        <dbReference type="SAM" id="Phobius"/>
    </source>
</evidence>
<sequence>MVDIGQRKLIMRDVIMAIIMVVCCGILYVCSVYLLFGFSVAAHPDNNRNTGCPGNETECSSNVRLLCHYDNMGLCFVIGIPFSMFVAALLFVIIGMVLILCEKVTDIDYSIIKDQESPADDVMIQLRNLDD</sequence>